<sequence length="95" mass="11218">MKFQSEELLNLPDLLFSKFCEDHYYINKGVYNTIDRWFYEQGVSHIVKRRKVVLSFCQSFCISGNEKVKFGPGGLTIKLNLFWTQHVPQFDHQAI</sequence>
<protein>
    <submittedName>
        <fullName evidence="1">Uncharacterized protein</fullName>
    </submittedName>
</protein>
<accession>A0A9X8RDP0</accession>
<evidence type="ECO:0000313" key="1">
    <source>
        <dbReference type="EMBL" id="SIS02013.1"/>
    </source>
</evidence>
<dbReference type="RefSeq" id="WP_081395778.1">
    <property type="nucleotide sequence ID" value="NZ_FTMX01000009.1"/>
</dbReference>
<gene>
    <name evidence="1" type="ORF">SAMN05878482_10993</name>
</gene>
<evidence type="ECO:0000313" key="2">
    <source>
        <dbReference type="Proteomes" id="UP000185829"/>
    </source>
</evidence>
<dbReference type="EMBL" id="FTMX01000009">
    <property type="protein sequence ID" value="SIS02013.1"/>
    <property type="molecule type" value="Genomic_DNA"/>
</dbReference>
<organism evidence="1 2">
    <name type="scientific">Peribacillus simplex</name>
    <dbReference type="NCBI Taxonomy" id="1478"/>
    <lineage>
        <taxon>Bacteria</taxon>
        <taxon>Bacillati</taxon>
        <taxon>Bacillota</taxon>
        <taxon>Bacilli</taxon>
        <taxon>Bacillales</taxon>
        <taxon>Bacillaceae</taxon>
        <taxon>Peribacillus</taxon>
    </lineage>
</organism>
<dbReference type="Proteomes" id="UP000185829">
    <property type="component" value="Unassembled WGS sequence"/>
</dbReference>
<dbReference type="AlphaFoldDB" id="A0A9X8RDP0"/>
<name>A0A9X8RDP0_9BACI</name>
<comment type="caution">
    <text evidence="1">The sequence shown here is derived from an EMBL/GenBank/DDBJ whole genome shotgun (WGS) entry which is preliminary data.</text>
</comment>
<proteinExistence type="predicted"/>
<reference evidence="1 2" key="1">
    <citation type="submission" date="2017-01" db="EMBL/GenBank/DDBJ databases">
        <authorList>
            <person name="Varghese N."/>
            <person name="Submissions S."/>
        </authorList>
    </citation>
    <scope>NUCLEOTIDE SEQUENCE [LARGE SCALE GENOMIC DNA]</scope>
    <source>
        <strain evidence="1 2">RUG2-6</strain>
    </source>
</reference>